<feature type="region of interest" description="Disordered" evidence="4">
    <location>
        <begin position="79"/>
        <end position="118"/>
    </location>
</feature>
<dbReference type="PANTHER" id="PTHR22939">
    <property type="entry name" value="SERINE PROTEASE FAMILY S1C HTRA-RELATED"/>
    <property type="match status" value="1"/>
</dbReference>
<accession>L7UKI1</accession>
<dbReference type="PROSITE" id="PS51257">
    <property type="entry name" value="PROKAR_LIPOPROTEIN"/>
    <property type="match status" value="1"/>
</dbReference>
<feature type="domain" description="PDZ" evidence="5">
    <location>
        <begin position="280"/>
        <end position="374"/>
    </location>
</feature>
<dbReference type="PRINTS" id="PR00834">
    <property type="entry name" value="PROTEASES2C"/>
</dbReference>
<dbReference type="STRING" id="1278073.MYSTI_07256"/>
<dbReference type="InterPro" id="IPR001478">
    <property type="entry name" value="PDZ"/>
</dbReference>
<dbReference type="InterPro" id="IPR041489">
    <property type="entry name" value="PDZ_6"/>
</dbReference>
<dbReference type="Gene3D" id="2.30.42.10">
    <property type="match status" value="2"/>
</dbReference>
<feature type="region of interest" description="Disordered" evidence="4">
    <location>
        <begin position="20"/>
        <end position="57"/>
    </location>
</feature>
<dbReference type="InterPro" id="IPR036034">
    <property type="entry name" value="PDZ_sf"/>
</dbReference>
<evidence type="ECO:0000256" key="3">
    <source>
        <dbReference type="ARBA" id="ARBA00022801"/>
    </source>
</evidence>
<dbReference type="AlphaFoldDB" id="L7UKI1"/>
<dbReference type="Proteomes" id="UP000011131">
    <property type="component" value="Chromosome"/>
</dbReference>
<gene>
    <name evidence="6" type="ordered locus">MYSTI_07256</name>
</gene>
<dbReference type="Pfam" id="PF13180">
    <property type="entry name" value="PDZ_2"/>
    <property type="match status" value="1"/>
</dbReference>
<reference evidence="6 7" key="1">
    <citation type="journal article" date="2013" name="Genome Announc.">
        <title>Complete genome sequence of Myxococcus stipitatus strain DSM 14675, a fruiting myxobacterium.</title>
        <authorList>
            <person name="Huntley S."/>
            <person name="Kneip S."/>
            <person name="Treuner-Lange A."/>
            <person name="Sogaard-Andersen L."/>
        </authorList>
    </citation>
    <scope>NUCLEOTIDE SEQUENCE [LARGE SCALE GENOMIC DNA]</scope>
    <source>
        <strain evidence="7">DSM 14675 / JCM 12634 / Mx s8</strain>
    </source>
</reference>
<keyword evidence="2" id="KW-0645">Protease</keyword>
<dbReference type="Gene3D" id="2.40.10.120">
    <property type="match status" value="1"/>
</dbReference>
<dbReference type="HOGENOM" id="CLU_020120_1_0_7"/>
<evidence type="ECO:0000256" key="4">
    <source>
        <dbReference type="SAM" id="MobiDB-lite"/>
    </source>
</evidence>
<keyword evidence="7" id="KW-1185">Reference proteome</keyword>
<dbReference type="SUPFAM" id="SSF50156">
    <property type="entry name" value="PDZ domain-like"/>
    <property type="match status" value="2"/>
</dbReference>
<sequence length="501" mass="51478">MKGSRRAVVLGLVLTLAGCRKGKEEAPAPLPPTPAEAPAPGAPPSQQQALPPDMRRALSSIAPLVESVKAAVVNVEVRDAAPSHQDTPWNGEGPDSPFGEESPFGAPFDGPREDAPRQGLGSGFVVDARGLVLTNNHVVEGATRIRVQFPDGKEMDAKVLGRDPLTDVAVLKLQGDVKGLPVVRLGDSDAMRVGDWVVAIGNPFGLASSVSLGIVSAKARDIQAGPFDDFLQTDAAINPGNSGGPLFNLHGEVVGINTAIAGQGSGIGFAVPSSLVKELLPQLEKQGSVTRGWLGVAVQELTPDLGSALGVPTGKGAVVTEVNEGTPAAEAGLKPDDVIVSAGGHPIASGHALTRTIALEAPGSTLPLTLYREGKKQEVVVTLGTRPDLEGVASREPSPEQEESPQQRVGLSLSDMDSRLARAQGLPRAGALVTEVVPGSNAERAGLVPGMVVVEAAGETVRRASDLARVVRDAPPGDALLLRVAVPGGGRVLRALTVPKQ</sequence>
<evidence type="ECO:0000256" key="2">
    <source>
        <dbReference type="ARBA" id="ARBA00022670"/>
    </source>
</evidence>
<protein>
    <submittedName>
        <fullName evidence="6">S1C family peptidase</fullName>
    </submittedName>
</protein>
<feature type="region of interest" description="Disordered" evidence="4">
    <location>
        <begin position="387"/>
        <end position="409"/>
    </location>
</feature>
<dbReference type="SMART" id="SM00228">
    <property type="entry name" value="PDZ"/>
    <property type="match status" value="2"/>
</dbReference>
<evidence type="ECO:0000259" key="5">
    <source>
        <dbReference type="PROSITE" id="PS50106"/>
    </source>
</evidence>
<dbReference type="OrthoDB" id="9758917at2"/>
<dbReference type="InterPro" id="IPR009003">
    <property type="entry name" value="Peptidase_S1_PA"/>
</dbReference>
<dbReference type="EMBL" id="CP004025">
    <property type="protein sequence ID" value="AGC48528.1"/>
    <property type="molecule type" value="Genomic_DNA"/>
</dbReference>
<evidence type="ECO:0000256" key="1">
    <source>
        <dbReference type="ARBA" id="ARBA00010541"/>
    </source>
</evidence>
<dbReference type="KEGG" id="msd:MYSTI_07256"/>
<dbReference type="InterPro" id="IPR001940">
    <property type="entry name" value="Peptidase_S1C"/>
</dbReference>
<comment type="similarity">
    <text evidence="1">Belongs to the peptidase S1C family.</text>
</comment>
<feature type="compositionally biased region" description="Pro residues" evidence="4">
    <location>
        <begin position="28"/>
        <end position="43"/>
    </location>
</feature>
<evidence type="ECO:0000313" key="6">
    <source>
        <dbReference type="EMBL" id="AGC48528.1"/>
    </source>
</evidence>
<dbReference type="SUPFAM" id="SSF50494">
    <property type="entry name" value="Trypsin-like serine proteases"/>
    <property type="match status" value="1"/>
</dbReference>
<dbReference type="GO" id="GO:0006508">
    <property type="term" value="P:proteolysis"/>
    <property type="evidence" value="ECO:0007669"/>
    <property type="project" value="UniProtKB-KW"/>
</dbReference>
<proteinExistence type="inferred from homology"/>
<dbReference type="PROSITE" id="PS50106">
    <property type="entry name" value="PDZ"/>
    <property type="match status" value="1"/>
</dbReference>
<dbReference type="Pfam" id="PF13365">
    <property type="entry name" value="Trypsin_2"/>
    <property type="match status" value="1"/>
</dbReference>
<name>L7UKI1_MYXSD</name>
<dbReference type="RefSeq" id="WP_015352782.1">
    <property type="nucleotide sequence ID" value="NC_020126.1"/>
</dbReference>
<dbReference type="eggNOG" id="COG0265">
    <property type="taxonomic scope" value="Bacteria"/>
</dbReference>
<keyword evidence="3" id="KW-0378">Hydrolase</keyword>
<dbReference type="Pfam" id="PF17820">
    <property type="entry name" value="PDZ_6"/>
    <property type="match status" value="1"/>
</dbReference>
<dbReference type="GO" id="GO:0004252">
    <property type="term" value="F:serine-type endopeptidase activity"/>
    <property type="evidence" value="ECO:0007669"/>
    <property type="project" value="InterPro"/>
</dbReference>
<organism evidence="6 7">
    <name type="scientific">Myxococcus stipitatus (strain DSM 14675 / JCM 12634 / Mx s8)</name>
    <dbReference type="NCBI Taxonomy" id="1278073"/>
    <lineage>
        <taxon>Bacteria</taxon>
        <taxon>Pseudomonadati</taxon>
        <taxon>Myxococcota</taxon>
        <taxon>Myxococcia</taxon>
        <taxon>Myxococcales</taxon>
        <taxon>Cystobacterineae</taxon>
        <taxon>Myxococcaceae</taxon>
        <taxon>Myxococcus</taxon>
    </lineage>
</organism>
<dbReference type="PANTHER" id="PTHR22939:SF129">
    <property type="entry name" value="SERINE PROTEASE HTRA2, MITOCHONDRIAL"/>
    <property type="match status" value="1"/>
</dbReference>
<dbReference type="PATRIC" id="fig|1278073.3.peg.7373"/>
<evidence type="ECO:0000313" key="7">
    <source>
        <dbReference type="Proteomes" id="UP000011131"/>
    </source>
</evidence>